<proteinExistence type="predicted"/>
<evidence type="ECO:0000313" key="1">
    <source>
        <dbReference type="EMBL" id="CAI9696872.1"/>
    </source>
</evidence>
<name>A0ACB0E882_RANTA</name>
<organism evidence="1 2">
    <name type="scientific">Rangifer tarandus platyrhynchus</name>
    <name type="common">Svalbard reindeer</name>
    <dbReference type="NCBI Taxonomy" id="3082113"/>
    <lineage>
        <taxon>Eukaryota</taxon>
        <taxon>Metazoa</taxon>
        <taxon>Chordata</taxon>
        <taxon>Craniata</taxon>
        <taxon>Vertebrata</taxon>
        <taxon>Euteleostomi</taxon>
        <taxon>Mammalia</taxon>
        <taxon>Eutheria</taxon>
        <taxon>Laurasiatheria</taxon>
        <taxon>Artiodactyla</taxon>
        <taxon>Ruminantia</taxon>
        <taxon>Pecora</taxon>
        <taxon>Cervidae</taxon>
        <taxon>Odocoileinae</taxon>
        <taxon>Rangifer</taxon>
    </lineage>
</organism>
<sequence>MSSLVSSGRDVSPVAGRLGSERREGDPGGEGSVWESRRGRDSGPPSRASSKWLNWATSVCPRRRQHQPRAGAFNRLGLEQDRDPDSAAFVGAVGFSGEVTEALSLAPDA</sequence>
<evidence type="ECO:0000313" key="2">
    <source>
        <dbReference type="Proteomes" id="UP001162501"/>
    </source>
</evidence>
<protein>
    <submittedName>
        <fullName evidence="1">Uncharacterized protein</fullName>
    </submittedName>
</protein>
<accession>A0ACB0E882</accession>
<dbReference type="EMBL" id="OX596101">
    <property type="protein sequence ID" value="CAI9696872.1"/>
    <property type="molecule type" value="Genomic_DNA"/>
</dbReference>
<gene>
    <name evidence="1" type="ORF">MRATA1EN3_LOCUS8085</name>
</gene>
<dbReference type="Proteomes" id="UP001162501">
    <property type="component" value="Chromosome 17"/>
</dbReference>
<reference evidence="1" key="1">
    <citation type="submission" date="2023-05" db="EMBL/GenBank/DDBJ databases">
        <authorList>
            <consortium name="ELIXIR-Norway"/>
        </authorList>
    </citation>
    <scope>NUCLEOTIDE SEQUENCE</scope>
</reference>